<reference evidence="2" key="1">
    <citation type="submission" date="2005-03" db="EMBL/GenBank/DDBJ databases">
        <title>Comparison of the complete genome sequences of Rhodococcus erythropolis PR4 and Rhodococcus opacus B4.</title>
        <authorList>
            <person name="Takarada H."/>
            <person name="Sekine M."/>
            <person name="Hosoyama A."/>
            <person name="Yamada R."/>
            <person name="Fujisawa T."/>
            <person name="Omata S."/>
            <person name="Shimizu A."/>
            <person name="Tsukatani N."/>
            <person name="Tanikawa S."/>
            <person name="Fujita N."/>
            <person name="Harayama S."/>
        </authorList>
    </citation>
    <scope>NUCLEOTIDE SEQUENCE [LARGE SCALE GENOMIC DNA]</scope>
    <source>
        <strain evidence="2">PR4 / NBRC 100887</strain>
    </source>
</reference>
<dbReference type="AlphaFoldDB" id="C0ZWP1"/>
<evidence type="ECO:0000313" key="2">
    <source>
        <dbReference type="Proteomes" id="UP000002204"/>
    </source>
</evidence>
<sequence length="178" mass="20568">MNYCVGSATYNQTHVRMTTRKARTMAPTVTLYHFTCEDHLSSILNDGCLRTTESNLSRTRPHAGPDVAWFGTMPEMRPGGSFGLHDGTVSSGIVDPDNGRPYYWADKTAIRITVELPKREVQAWEQFVKKHGIDAKYLEALRSITPNWRRQRVITQPWRHHERCRAHRLPRLITPEFH</sequence>
<dbReference type="KEGG" id="rer:RER_20680"/>
<evidence type="ECO:0000313" key="1">
    <source>
        <dbReference type="EMBL" id="BAH32776.1"/>
    </source>
</evidence>
<accession>C0ZWP1</accession>
<dbReference type="eggNOG" id="COG0456">
    <property type="taxonomic scope" value="Bacteria"/>
</dbReference>
<gene>
    <name evidence="1" type="ordered locus">RER_20680</name>
</gene>
<protein>
    <submittedName>
        <fullName evidence="1">Uncharacterized protein</fullName>
    </submittedName>
</protein>
<organism evidence="1 2">
    <name type="scientific">Rhodococcus erythropolis (strain PR4 / NBRC 100887)</name>
    <dbReference type="NCBI Taxonomy" id="234621"/>
    <lineage>
        <taxon>Bacteria</taxon>
        <taxon>Bacillati</taxon>
        <taxon>Actinomycetota</taxon>
        <taxon>Actinomycetes</taxon>
        <taxon>Mycobacteriales</taxon>
        <taxon>Nocardiaceae</taxon>
        <taxon>Rhodococcus</taxon>
        <taxon>Rhodococcus erythropolis group</taxon>
    </lineage>
</organism>
<dbReference type="EMBL" id="AP008957">
    <property type="protein sequence ID" value="BAH32776.1"/>
    <property type="molecule type" value="Genomic_DNA"/>
</dbReference>
<dbReference type="HOGENOM" id="CLU_1509455_0_0_11"/>
<reference evidence="1 2" key="2">
    <citation type="journal article" date="2006" name="Environ. Microbiol.">
        <title>Sequence analysis of three plasmids harboured in Rhodococcus erythropolis strain PR4.</title>
        <authorList>
            <person name="Sekine M."/>
            <person name="Tanikawa S."/>
            <person name="Omata S."/>
            <person name="Saito M."/>
            <person name="Fujisawa T."/>
            <person name="Tsukatani N."/>
            <person name="Tajima T."/>
            <person name="Sekigawa T."/>
            <person name="Kosugi H."/>
            <person name="Matsuo Y."/>
            <person name="Nishiko R."/>
            <person name="Imamura K."/>
            <person name="Ito M."/>
            <person name="Narita H."/>
            <person name="Tago S."/>
            <person name="Fujita N."/>
            <person name="Harayama S."/>
        </authorList>
    </citation>
    <scope>NUCLEOTIDE SEQUENCE [LARGE SCALE GENOMIC DNA]</scope>
    <source>
        <strain evidence="2">PR4 / NBRC 100887</strain>
    </source>
</reference>
<proteinExistence type="predicted"/>
<dbReference type="Proteomes" id="UP000002204">
    <property type="component" value="Chromosome"/>
</dbReference>
<dbReference type="PATRIC" id="fig|234621.6.peg.2567"/>
<name>C0ZWP1_RHOE4</name>